<dbReference type="RefSeq" id="WP_106714025.1">
    <property type="nucleotide sequence ID" value="NZ_PGGO01000033.1"/>
</dbReference>
<evidence type="ECO:0000256" key="1">
    <source>
        <dbReference type="SAM" id="Phobius"/>
    </source>
</evidence>
<keyword evidence="1" id="KW-1133">Transmembrane helix</keyword>
<proteinExistence type="predicted"/>
<keyword evidence="1" id="KW-0812">Transmembrane</keyword>
<sequence length="448" mass="47247">MPGAALSRWTMTYFAAALLFLILGETMMVAGYGFPSAPLRAPETLMLVHIVAIGWLTLLMLGALLQFVPVLVGRSLRAQRLALPALLLILVGLLCLEAGFAALAGMVPLYTSDLAAGAAALVLGVAMAVMIIGLTLWQARPLTAPARFVAIGIGCLVVTAMLGGAFALELSGIAENEIFSRLDLNGLSIHAVLGLGGWMSFTAIGVSYRLLMMFMLSPDSAARVDRAVLWIGAGALMLVAAGVPFIIAFAAPLTASLTIAGILGVVVVGLYVSDVVRIYRKRVRKTVELNSSASVGAYGALVASAALLAIVYFDHGDYAAAALTYAFVFGWLTGLGLAQLYKIIPFLTWLECYGPVLGKSPTPRVQDLVREKGASVWFVIYYASVAAGTICILSAQANLFRGTCLVQLLATLVIVAQYVRARCLADVAPALQLPHGARRPNLFLSRSS</sequence>
<keyword evidence="3" id="KW-1185">Reference proteome</keyword>
<feature type="transmembrane region" description="Helical" evidence="1">
    <location>
        <begin position="12"/>
        <end position="34"/>
    </location>
</feature>
<feature type="transmembrane region" description="Helical" evidence="1">
    <location>
        <begin position="374"/>
        <end position="393"/>
    </location>
</feature>
<evidence type="ECO:0000313" key="2">
    <source>
        <dbReference type="EMBL" id="PSH61995.1"/>
    </source>
</evidence>
<feature type="transmembrane region" description="Helical" evidence="1">
    <location>
        <begin position="399"/>
        <end position="419"/>
    </location>
</feature>
<reference evidence="3" key="1">
    <citation type="submission" date="2017-11" db="EMBL/GenBank/DDBJ databases">
        <authorList>
            <person name="Kuznetsova I."/>
            <person name="Sazanova A."/>
            <person name="Chirak E."/>
            <person name="Safronova V."/>
            <person name="Willems A."/>
        </authorList>
    </citation>
    <scope>NUCLEOTIDE SEQUENCE [LARGE SCALE GENOMIC DNA]</scope>
    <source>
        <strain evidence="3">STM 196</strain>
    </source>
</reference>
<feature type="transmembrane region" description="Helical" evidence="1">
    <location>
        <begin position="293"/>
        <end position="313"/>
    </location>
</feature>
<organism evidence="2 3">
    <name type="scientific">Phyllobacterium brassicacearum</name>
    <dbReference type="NCBI Taxonomy" id="314235"/>
    <lineage>
        <taxon>Bacteria</taxon>
        <taxon>Pseudomonadati</taxon>
        <taxon>Pseudomonadota</taxon>
        <taxon>Alphaproteobacteria</taxon>
        <taxon>Hyphomicrobiales</taxon>
        <taxon>Phyllobacteriaceae</taxon>
        <taxon>Phyllobacterium</taxon>
    </lineage>
</organism>
<feature type="transmembrane region" description="Helical" evidence="1">
    <location>
        <begin position="148"/>
        <end position="167"/>
    </location>
</feature>
<evidence type="ECO:0008006" key="4">
    <source>
        <dbReference type="Google" id="ProtNLM"/>
    </source>
</evidence>
<name>A0A2P7B698_9HYPH</name>
<gene>
    <name evidence="2" type="ORF">CU102_26260</name>
</gene>
<dbReference type="AlphaFoldDB" id="A0A2P7B698"/>
<dbReference type="Proteomes" id="UP000241444">
    <property type="component" value="Unassembled WGS sequence"/>
</dbReference>
<evidence type="ECO:0000313" key="3">
    <source>
        <dbReference type="Proteomes" id="UP000241444"/>
    </source>
</evidence>
<feature type="transmembrane region" description="Helical" evidence="1">
    <location>
        <begin position="46"/>
        <end position="73"/>
    </location>
</feature>
<feature type="transmembrane region" description="Helical" evidence="1">
    <location>
        <begin position="85"/>
        <end position="108"/>
    </location>
</feature>
<dbReference type="OrthoDB" id="5245199at2"/>
<feature type="transmembrane region" description="Helical" evidence="1">
    <location>
        <begin position="114"/>
        <end position="136"/>
    </location>
</feature>
<accession>A0A2P7B698</accession>
<feature type="transmembrane region" description="Helical" evidence="1">
    <location>
        <begin position="227"/>
        <end position="247"/>
    </location>
</feature>
<comment type="caution">
    <text evidence="2">The sequence shown here is derived from an EMBL/GenBank/DDBJ whole genome shotgun (WGS) entry which is preliminary data.</text>
</comment>
<feature type="transmembrane region" description="Helical" evidence="1">
    <location>
        <begin position="253"/>
        <end position="272"/>
    </location>
</feature>
<feature type="transmembrane region" description="Helical" evidence="1">
    <location>
        <begin position="319"/>
        <end position="341"/>
    </location>
</feature>
<dbReference type="InterPro" id="IPR036927">
    <property type="entry name" value="Cyt_c_oxase-like_su1_sf"/>
</dbReference>
<feature type="transmembrane region" description="Helical" evidence="1">
    <location>
        <begin position="187"/>
        <end position="206"/>
    </location>
</feature>
<dbReference type="EMBL" id="PGGO01000033">
    <property type="protein sequence ID" value="PSH61995.1"/>
    <property type="molecule type" value="Genomic_DNA"/>
</dbReference>
<keyword evidence="1" id="KW-0472">Membrane</keyword>
<dbReference type="Gene3D" id="1.20.210.10">
    <property type="entry name" value="Cytochrome c oxidase-like, subunit I domain"/>
    <property type="match status" value="1"/>
</dbReference>
<protein>
    <recommendedName>
        <fullName evidence="4">Cytochrome C oxidase subunit I</fullName>
    </recommendedName>
</protein>